<evidence type="ECO:0000256" key="10">
    <source>
        <dbReference type="PIRSR" id="PIRSR600101-2"/>
    </source>
</evidence>
<sequence length="580" mass="62141">MLSGLQRSMPRANVARMIKRILAVLSLFVIAIPSLAAAQGVTSSADPRATEAGREILMKGGSAADAEMAMMLVLTLVEPQSSGIGGGGFFLYHDAKTGTIATIDGREKAPAAATPERFLDKDGKPRGFMDVVPGGLSVGVPGNIRLMEEVHKRWGKLAWADIFQPAIDLADKGFKVTPVLHRFMTLYADVWKDFPELRAIYYVDGKPAPVGTVIRNPAYAKLLRDIAARGPDAFYTGANAQAIVAAVTRAPRNPAKMTLADLKAYRAKERPAVCTTYRIYKVCGMAPPSSGATTVQGILGMLEAYDMKAMGKDNVMSWHLLAEAMQLAYADRGQYLGDSDFVDVPVKGLLDKQYLASRRMLISPYSVRSDYPAGSPPGAEPRTPTGPVAEHGTTHFVAVDRDGNVATMTSTVESIFGSQLVANGYILNNELTDFTFVPEKDGKPVANRVEANKRPLSSMSPTIVYGPDGKLILALGSAGGKRIIMHVTKTLIGVLDWGLSAEDAIALPNLYFDNQGAIIEDNAMGQRIAKESAVFGKPIRPEDFGSKVNAIERTPAGWRGAADPRTPGTWATDDPSAAAE</sequence>
<evidence type="ECO:0000256" key="9">
    <source>
        <dbReference type="PIRSR" id="PIRSR600101-1"/>
    </source>
</evidence>
<evidence type="ECO:0000256" key="1">
    <source>
        <dbReference type="ARBA" id="ARBA00001049"/>
    </source>
</evidence>
<keyword evidence="11" id="KW-0317">Glutathione biosynthesis</keyword>
<evidence type="ECO:0000256" key="3">
    <source>
        <dbReference type="ARBA" id="ARBA00009381"/>
    </source>
</evidence>
<dbReference type="InterPro" id="IPR051792">
    <property type="entry name" value="GGT_bact"/>
</dbReference>
<keyword evidence="7 11" id="KW-0012">Acyltransferase</keyword>
<dbReference type="EC" id="2.3.2.2" evidence="11"/>
<dbReference type="Pfam" id="PF01019">
    <property type="entry name" value="G_glu_transpept"/>
    <property type="match status" value="1"/>
</dbReference>
<dbReference type="UniPathway" id="UPA00204"/>
<dbReference type="GO" id="GO:0036374">
    <property type="term" value="F:glutathione hydrolase activity"/>
    <property type="evidence" value="ECO:0007669"/>
    <property type="project" value="UniProtKB-UniRule"/>
</dbReference>
<feature type="binding site" evidence="10">
    <location>
        <position position="433"/>
    </location>
    <ligand>
        <name>L-glutamate</name>
        <dbReference type="ChEBI" id="CHEBI:29985"/>
    </ligand>
</feature>
<accession>A0A239LF91</accession>
<comment type="pathway">
    <text evidence="11">Sulfur metabolism; glutathione metabolism.</text>
</comment>
<feature type="binding site" evidence="10">
    <location>
        <position position="480"/>
    </location>
    <ligand>
        <name>L-glutamate</name>
        <dbReference type="ChEBI" id="CHEBI:29985"/>
    </ligand>
</feature>
<dbReference type="AlphaFoldDB" id="A0A239LF91"/>
<feature type="binding site" evidence="10">
    <location>
        <begin position="457"/>
        <end position="458"/>
    </location>
    <ligand>
        <name>L-glutamate</name>
        <dbReference type="ChEBI" id="CHEBI:29985"/>
    </ligand>
</feature>
<dbReference type="PRINTS" id="PR01210">
    <property type="entry name" value="GGTRANSPTASE"/>
</dbReference>
<evidence type="ECO:0000256" key="7">
    <source>
        <dbReference type="ARBA" id="ARBA00023315"/>
    </source>
</evidence>
<dbReference type="EMBL" id="FZPA01000022">
    <property type="protein sequence ID" value="SNT28588.1"/>
    <property type="molecule type" value="Genomic_DNA"/>
</dbReference>
<name>A0A239LF91_9SPHN</name>
<comment type="catalytic activity">
    <reaction evidence="2 11">
        <text>glutathione + H2O = L-cysteinylglycine + L-glutamate</text>
        <dbReference type="Rhea" id="RHEA:28807"/>
        <dbReference type="ChEBI" id="CHEBI:15377"/>
        <dbReference type="ChEBI" id="CHEBI:29985"/>
        <dbReference type="ChEBI" id="CHEBI:57925"/>
        <dbReference type="ChEBI" id="CHEBI:61694"/>
        <dbReference type="EC" id="3.4.19.13"/>
    </reaction>
</comment>
<evidence type="ECO:0000256" key="5">
    <source>
        <dbReference type="ARBA" id="ARBA00022801"/>
    </source>
</evidence>
<dbReference type="GO" id="GO:0103068">
    <property type="term" value="F:leukotriene C4 gamma-glutamyl transferase activity"/>
    <property type="evidence" value="ECO:0007669"/>
    <property type="project" value="UniProtKB-EC"/>
</dbReference>
<comment type="subunit">
    <text evidence="11">This enzyme consists of two polypeptide chains, which are synthesized in precursor form from a single polypeptide.</text>
</comment>
<dbReference type="InterPro" id="IPR029055">
    <property type="entry name" value="Ntn_hydrolases_N"/>
</dbReference>
<proteinExistence type="inferred from homology"/>
<dbReference type="InterPro" id="IPR000101">
    <property type="entry name" value="GGT_peptidase"/>
</dbReference>
<dbReference type="PANTHER" id="PTHR43199:SF1">
    <property type="entry name" value="GLUTATHIONE HYDROLASE PROENZYME"/>
    <property type="match status" value="1"/>
</dbReference>
<evidence type="ECO:0000256" key="6">
    <source>
        <dbReference type="ARBA" id="ARBA00023145"/>
    </source>
</evidence>
<evidence type="ECO:0000256" key="8">
    <source>
        <dbReference type="ARBA" id="ARBA00047417"/>
    </source>
</evidence>
<feature type="region of interest" description="Disordered" evidence="12">
    <location>
        <begin position="546"/>
        <end position="580"/>
    </location>
</feature>
<evidence type="ECO:0000313" key="14">
    <source>
        <dbReference type="Proteomes" id="UP000198339"/>
    </source>
</evidence>
<dbReference type="GO" id="GO:0006751">
    <property type="term" value="P:glutathione catabolic process"/>
    <property type="evidence" value="ECO:0007669"/>
    <property type="project" value="UniProtKB-UniRule"/>
</dbReference>
<keyword evidence="14" id="KW-1185">Reference proteome</keyword>
<gene>
    <name evidence="13" type="ORF">SAMN06295955_12238</name>
</gene>
<protein>
    <recommendedName>
        <fullName evidence="11">Glutathione hydrolase proenzyme</fullName>
        <ecNumber evidence="11">2.3.2.2</ecNumber>
        <ecNumber evidence="11">3.4.19.13</ecNumber>
    </recommendedName>
    <component>
        <recommendedName>
            <fullName evidence="11">Glutathione hydrolase large chain</fullName>
        </recommendedName>
    </component>
    <component>
        <recommendedName>
            <fullName evidence="11">Glutathione hydrolase small chain</fullName>
        </recommendedName>
    </component>
</protein>
<dbReference type="EC" id="3.4.19.13" evidence="11"/>
<comment type="catalytic activity">
    <reaction evidence="8 11">
        <text>an N-terminal (5-L-glutamyl)-[peptide] + an alpha-amino acid = 5-L-glutamyl amino acid + an N-terminal L-alpha-aminoacyl-[peptide]</text>
        <dbReference type="Rhea" id="RHEA:23904"/>
        <dbReference type="Rhea" id="RHEA-COMP:9780"/>
        <dbReference type="Rhea" id="RHEA-COMP:9795"/>
        <dbReference type="ChEBI" id="CHEBI:77644"/>
        <dbReference type="ChEBI" id="CHEBI:78597"/>
        <dbReference type="ChEBI" id="CHEBI:78599"/>
        <dbReference type="ChEBI" id="CHEBI:78608"/>
        <dbReference type="EC" id="2.3.2.2"/>
    </reaction>
</comment>
<evidence type="ECO:0000256" key="2">
    <source>
        <dbReference type="ARBA" id="ARBA00001089"/>
    </source>
</evidence>
<evidence type="ECO:0000313" key="13">
    <source>
        <dbReference type="EMBL" id="SNT28588.1"/>
    </source>
</evidence>
<dbReference type="PANTHER" id="PTHR43199">
    <property type="entry name" value="GLUTATHIONE HYDROLASE"/>
    <property type="match status" value="1"/>
</dbReference>
<dbReference type="InterPro" id="IPR043137">
    <property type="entry name" value="GGT_ssub_C"/>
</dbReference>
<dbReference type="GO" id="GO:0006750">
    <property type="term" value="P:glutathione biosynthetic process"/>
    <property type="evidence" value="ECO:0007669"/>
    <property type="project" value="UniProtKB-KW"/>
</dbReference>
<organism evidence="13 14">
    <name type="scientific">Sphingopyxis indica</name>
    <dbReference type="NCBI Taxonomy" id="436663"/>
    <lineage>
        <taxon>Bacteria</taxon>
        <taxon>Pseudomonadati</taxon>
        <taxon>Pseudomonadota</taxon>
        <taxon>Alphaproteobacteria</taxon>
        <taxon>Sphingomonadales</taxon>
        <taxon>Sphingomonadaceae</taxon>
        <taxon>Sphingopyxis</taxon>
    </lineage>
</organism>
<evidence type="ECO:0000256" key="12">
    <source>
        <dbReference type="SAM" id="MobiDB-lite"/>
    </source>
</evidence>
<dbReference type="Gene3D" id="3.60.20.40">
    <property type="match status" value="1"/>
</dbReference>
<comment type="catalytic activity">
    <reaction evidence="1 11">
        <text>an S-substituted glutathione + H2O = an S-substituted L-cysteinylglycine + L-glutamate</text>
        <dbReference type="Rhea" id="RHEA:59468"/>
        <dbReference type="ChEBI" id="CHEBI:15377"/>
        <dbReference type="ChEBI" id="CHEBI:29985"/>
        <dbReference type="ChEBI" id="CHEBI:90779"/>
        <dbReference type="ChEBI" id="CHEBI:143103"/>
        <dbReference type="EC" id="3.4.19.13"/>
    </reaction>
</comment>
<dbReference type="NCBIfam" id="TIGR00066">
    <property type="entry name" value="g_glut_trans"/>
    <property type="match status" value="1"/>
</dbReference>
<feature type="active site" description="Nucleophile" evidence="9">
    <location>
        <position position="393"/>
    </location>
</feature>
<dbReference type="SUPFAM" id="SSF56235">
    <property type="entry name" value="N-terminal nucleophile aminohydrolases (Ntn hydrolases)"/>
    <property type="match status" value="1"/>
</dbReference>
<comment type="similarity">
    <text evidence="3 11">Belongs to the gamma-glutamyltransferase family.</text>
</comment>
<reference evidence="13 14" key="1">
    <citation type="submission" date="2017-06" db="EMBL/GenBank/DDBJ databases">
        <authorList>
            <person name="Kim H.J."/>
            <person name="Triplett B.A."/>
        </authorList>
    </citation>
    <scope>NUCLEOTIDE SEQUENCE [LARGE SCALE GENOMIC DNA]</scope>
    <source>
        <strain evidence="13 14">DS15</strain>
    </source>
</reference>
<dbReference type="Gene3D" id="1.10.246.130">
    <property type="match status" value="1"/>
</dbReference>
<keyword evidence="5 11" id="KW-0378">Hydrolase</keyword>
<keyword evidence="6 11" id="KW-0865">Zymogen</keyword>
<keyword evidence="4 11" id="KW-0808">Transferase</keyword>
<comment type="PTM">
    <text evidence="11">Cleaved by autocatalysis into a large and a small subunit.</text>
</comment>
<dbReference type="InterPro" id="IPR043138">
    <property type="entry name" value="GGT_lsub"/>
</dbReference>
<evidence type="ECO:0000256" key="11">
    <source>
        <dbReference type="RuleBase" id="RU368036"/>
    </source>
</evidence>
<feature type="binding site" evidence="10">
    <location>
        <position position="106"/>
    </location>
    <ligand>
        <name>L-glutamate</name>
        <dbReference type="ChEBI" id="CHEBI:29985"/>
    </ligand>
</feature>
<dbReference type="Proteomes" id="UP000198339">
    <property type="component" value="Unassembled WGS sequence"/>
</dbReference>
<evidence type="ECO:0000256" key="4">
    <source>
        <dbReference type="ARBA" id="ARBA00022679"/>
    </source>
</evidence>